<evidence type="ECO:0000313" key="4">
    <source>
        <dbReference type="Proteomes" id="UP000216446"/>
    </source>
</evidence>
<dbReference type="NCBIfam" id="TIGR04183">
    <property type="entry name" value="Por_Secre_tail"/>
    <property type="match status" value="1"/>
</dbReference>
<feature type="signal peptide" evidence="1">
    <location>
        <begin position="1"/>
        <end position="15"/>
    </location>
</feature>
<dbReference type="InterPro" id="IPR026444">
    <property type="entry name" value="Secre_tail"/>
</dbReference>
<accession>A0A259TVD9</accession>
<keyword evidence="4" id="KW-1185">Reference proteome</keyword>
<name>A0A259TVD9_9BACT</name>
<reference evidence="3 4" key="1">
    <citation type="submission" date="2016-11" db="EMBL/GenBank/DDBJ databases">
        <title>Study of marine rhodopsin-containing bacteria.</title>
        <authorList>
            <person name="Yoshizawa S."/>
            <person name="Kumagai Y."/>
            <person name="Kogure K."/>
        </authorList>
    </citation>
    <scope>NUCLEOTIDE SEQUENCE [LARGE SCALE GENOMIC DNA]</scope>
    <source>
        <strain evidence="3 4">SG-29</strain>
    </source>
</reference>
<proteinExistence type="predicted"/>
<dbReference type="InParanoid" id="A0A259TVD9"/>
<gene>
    <name evidence="3" type="ORF">BSZ36_00450</name>
</gene>
<protein>
    <recommendedName>
        <fullName evidence="2">Secretion system C-terminal sorting domain-containing protein</fullName>
    </recommendedName>
</protein>
<dbReference type="AlphaFoldDB" id="A0A259TVD9"/>
<dbReference type="Gene3D" id="2.60.40.3620">
    <property type="match status" value="1"/>
</dbReference>
<organism evidence="3 4">
    <name type="scientific">Rubricoccus marinus</name>
    <dbReference type="NCBI Taxonomy" id="716817"/>
    <lineage>
        <taxon>Bacteria</taxon>
        <taxon>Pseudomonadati</taxon>
        <taxon>Rhodothermota</taxon>
        <taxon>Rhodothermia</taxon>
        <taxon>Rhodothermales</taxon>
        <taxon>Rubricoccaceae</taxon>
        <taxon>Rubricoccus</taxon>
    </lineage>
</organism>
<feature type="chain" id="PRO_5012694963" description="Secretion system C-terminal sorting domain-containing protein" evidence="1">
    <location>
        <begin position="16"/>
        <end position="548"/>
    </location>
</feature>
<dbReference type="Proteomes" id="UP000216446">
    <property type="component" value="Unassembled WGS sequence"/>
</dbReference>
<sequence>MAALAFVLAAGAAQAQNVTFQVDMQRYIDSCQHDPASDVMEIRGNVFGWDDSAPDMTYDGDGTYSYSADFTAEEAISYKFFSTGGLGYEDQTGDRAYTVTADANQTVAEVTFADGDPVDACNSTAVEEDYEVTFAVDMSVQTARGAFDPATQVPGVAGALNGVDDWGSVAVPMQEDAFRDNIYTVLISEQQDADGGPVSLLTPGTSPYKFVILNRSDNSIAAWESGPDRLVTTTGEEMDVDNDNLQELAVAERFFNDVTASQVLQDAKTITFRVDMRSAAFYLEDNASIPGTPNASTSIDGVWINGPAMWESTEGGGPAGGISDWLGWGPTGLGANDNFAFSDDDNDNIWELTLNYPAGALTTLVGKLGLNANDNEGGFGNDSFYPIAESDGTINLVFGAMLKADGTYRDDCGPDADADGTCDPIYDPYILINNTATPPTVMAVDGTGEIDVANEQGPGLAEGVTLSAPRPNPAVGRVTFDLGLDRAMEVDVQVVDLMGRTIVTLAKGAFASGETELSLNASSLAAGVYVLRVQAGGEVVSRRMTVVR</sequence>
<feature type="domain" description="Secretion system C-terminal sorting" evidence="2">
    <location>
        <begin position="471"/>
        <end position="544"/>
    </location>
</feature>
<evidence type="ECO:0000313" key="3">
    <source>
        <dbReference type="EMBL" id="OZC01587.1"/>
    </source>
</evidence>
<evidence type="ECO:0000259" key="2">
    <source>
        <dbReference type="Pfam" id="PF18962"/>
    </source>
</evidence>
<evidence type="ECO:0000256" key="1">
    <source>
        <dbReference type="SAM" id="SignalP"/>
    </source>
</evidence>
<dbReference type="EMBL" id="MQWB01000001">
    <property type="protein sequence ID" value="OZC01587.1"/>
    <property type="molecule type" value="Genomic_DNA"/>
</dbReference>
<keyword evidence="1" id="KW-0732">Signal</keyword>
<dbReference type="Pfam" id="PF18962">
    <property type="entry name" value="Por_Secre_tail"/>
    <property type="match status" value="1"/>
</dbReference>
<comment type="caution">
    <text evidence="3">The sequence shown here is derived from an EMBL/GenBank/DDBJ whole genome shotgun (WGS) entry which is preliminary data.</text>
</comment>